<dbReference type="Proteomes" id="UP000695007">
    <property type="component" value="Unplaced"/>
</dbReference>
<feature type="chain" id="PRO_5042539509" evidence="1">
    <location>
        <begin position="30"/>
        <end position="167"/>
    </location>
</feature>
<proteinExistence type="predicted"/>
<evidence type="ECO:0000256" key="1">
    <source>
        <dbReference type="SAM" id="SignalP"/>
    </source>
</evidence>
<name>A0AAJ6YTR2_9HYME</name>
<protein>
    <submittedName>
        <fullName evidence="4">Uncharacterized protein LOC105367325</fullName>
    </submittedName>
</protein>
<dbReference type="Pfam" id="PF26644">
    <property type="entry name" value="CCC"/>
    <property type="match status" value="1"/>
</dbReference>
<dbReference type="InterPro" id="IPR058250">
    <property type="entry name" value="CCC"/>
</dbReference>
<dbReference type="RefSeq" id="XP_011504287.1">
    <property type="nucleotide sequence ID" value="XM_011505985.1"/>
</dbReference>
<dbReference type="AlphaFoldDB" id="A0AAJ6YTR2"/>
<gene>
    <name evidence="4" type="primary">LOC105367325</name>
</gene>
<feature type="domain" description="CCC" evidence="2">
    <location>
        <begin position="43"/>
        <end position="141"/>
    </location>
</feature>
<feature type="signal peptide" evidence="1">
    <location>
        <begin position="1"/>
        <end position="29"/>
    </location>
</feature>
<dbReference type="GeneID" id="105367325"/>
<evidence type="ECO:0000313" key="3">
    <source>
        <dbReference type="Proteomes" id="UP000695007"/>
    </source>
</evidence>
<evidence type="ECO:0000259" key="2">
    <source>
        <dbReference type="Pfam" id="PF26644"/>
    </source>
</evidence>
<reference evidence="4" key="1">
    <citation type="submission" date="2025-08" db="UniProtKB">
        <authorList>
            <consortium name="RefSeq"/>
        </authorList>
    </citation>
    <scope>IDENTIFICATION</scope>
</reference>
<accession>A0AAJ6YTR2</accession>
<organism evidence="3 4">
    <name type="scientific">Ceratosolen solmsi marchali</name>
    <dbReference type="NCBI Taxonomy" id="326594"/>
    <lineage>
        <taxon>Eukaryota</taxon>
        <taxon>Metazoa</taxon>
        <taxon>Ecdysozoa</taxon>
        <taxon>Arthropoda</taxon>
        <taxon>Hexapoda</taxon>
        <taxon>Insecta</taxon>
        <taxon>Pterygota</taxon>
        <taxon>Neoptera</taxon>
        <taxon>Endopterygota</taxon>
        <taxon>Hymenoptera</taxon>
        <taxon>Apocrita</taxon>
        <taxon>Proctotrupomorpha</taxon>
        <taxon>Chalcidoidea</taxon>
        <taxon>Agaonidae</taxon>
        <taxon>Agaoninae</taxon>
        <taxon>Ceratosolen</taxon>
    </lineage>
</organism>
<evidence type="ECO:0000313" key="4">
    <source>
        <dbReference type="RefSeq" id="XP_011504287.1"/>
    </source>
</evidence>
<dbReference type="KEGG" id="csol:105367325"/>
<keyword evidence="1" id="KW-0732">Signal</keyword>
<sequence>MKFIILDVRLLQLLSLLLLLLPPPPRLEAVTVVDHHADNEYVLEHEVPYEKAITEARGLKLYSGLVPGCKACSKDEMTYCQNGSVLEDHCCCDGGYNEVLGFVEHKCRVGPEACKVRAADCAEYSRLRECCCHSYLASLWKYLAGGAGITRTSHWLLGCSVLLVALR</sequence>
<keyword evidence="3" id="KW-1185">Reference proteome</keyword>